<evidence type="ECO:0000313" key="2">
    <source>
        <dbReference type="EMBL" id="CAJ0588590.1"/>
    </source>
</evidence>
<proteinExistence type="predicted"/>
<dbReference type="EMBL" id="CATQJL010000001">
    <property type="protein sequence ID" value="CAJ0588590.1"/>
    <property type="molecule type" value="Genomic_DNA"/>
</dbReference>
<comment type="caution">
    <text evidence="2">The sequence shown here is derived from an EMBL/GenBank/DDBJ whole genome shotgun (WGS) entry which is preliminary data.</text>
</comment>
<keyword evidence="1" id="KW-0732">Signal</keyword>
<dbReference type="AlphaFoldDB" id="A0AA36DK53"/>
<keyword evidence="3" id="KW-1185">Reference proteome</keyword>
<feature type="signal peptide" evidence="1">
    <location>
        <begin position="1"/>
        <end position="18"/>
    </location>
</feature>
<evidence type="ECO:0000313" key="3">
    <source>
        <dbReference type="Proteomes" id="UP001176961"/>
    </source>
</evidence>
<accession>A0AA36DK53</accession>
<organism evidence="2 3">
    <name type="scientific">Cylicocyclus nassatus</name>
    <name type="common">Nematode worm</name>
    <dbReference type="NCBI Taxonomy" id="53992"/>
    <lineage>
        <taxon>Eukaryota</taxon>
        <taxon>Metazoa</taxon>
        <taxon>Ecdysozoa</taxon>
        <taxon>Nematoda</taxon>
        <taxon>Chromadorea</taxon>
        <taxon>Rhabditida</taxon>
        <taxon>Rhabditina</taxon>
        <taxon>Rhabditomorpha</taxon>
        <taxon>Strongyloidea</taxon>
        <taxon>Strongylidae</taxon>
        <taxon>Cylicocyclus</taxon>
    </lineage>
</organism>
<sequence>MRWIALGLLLSLVLTSIASPIHSIWNNLPAPPSKRYYGLYHNLPSMDNDRDKRYGILYWTPLDE</sequence>
<dbReference type="Proteomes" id="UP001176961">
    <property type="component" value="Unassembled WGS sequence"/>
</dbReference>
<evidence type="ECO:0000256" key="1">
    <source>
        <dbReference type="SAM" id="SignalP"/>
    </source>
</evidence>
<reference evidence="2" key="1">
    <citation type="submission" date="2023-07" db="EMBL/GenBank/DDBJ databases">
        <authorList>
            <consortium name="CYATHOMIX"/>
        </authorList>
    </citation>
    <scope>NUCLEOTIDE SEQUENCE</scope>
    <source>
        <strain evidence="2">N/A</strain>
    </source>
</reference>
<protein>
    <submittedName>
        <fullName evidence="2">Uncharacterized protein</fullName>
    </submittedName>
</protein>
<name>A0AA36DK53_CYLNA</name>
<feature type="chain" id="PRO_5041340003" evidence="1">
    <location>
        <begin position="19"/>
        <end position="64"/>
    </location>
</feature>
<gene>
    <name evidence="2" type="ORF">CYNAS_LOCUS573</name>
</gene>